<proteinExistence type="predicted"/>
<name>A0A9W5Y795_9FIRM</name>
<accession>A0A9W5Y795</accession>
<organism evidence="1 2">
    <name type="scientific">Vallitalea longa</name>
    <dbReference type="NCBI Taxonomy" id="2936439"/>
    <lineage>
        <taxon>Bacteria</taxon>
        <taxon>Bacillati</taxon>
        <taxon>Bacillota</taxon>
        <taxon>Clostridia</taxon>
        <taxon>Lachnospirales</taxon>
        <taxon>Vallitaleaceae</taxon>
        <taxon>Vallitalea</taxon>
    </lineage>
</organism>
<dbReference type="Proteomes" id="UP001144256">
    <property type="component" value="Unassembled WGS sequence"/>
</dbReference>
<dbReference type="EMBL" id="BRLB01000001">
    <property type="protein sequence ID" value="GKX27907.1"/>
    <property type="molecule type" value="Genomic_DNA"/>
</dbReference>
<keyword evidence="2" id="KW-1185">Reference proteome</keyword>
<protein>
    <submittedName>
        <fullName evidence="1">Uncharacterized protein</fullName>
    </submittedName>
</protein>
<dbReference type="AlphaFoldDB" id="A0A9W5Y795"/>
<evidence type="ECO:0000313" key="2">
    <source>
        <dbReference type="Proteomes" id="UP001144256"/>
    </source>
</evidence>
<gene>
    <name evidence="1" type="ORF">SH1V18_03870</name>
</gene>
<evidence type="ECO:0000313" key="1">
    <source>
        <dbReference type="EMBL" id="GKX27907.1"/>
    </source>
</evidence>
<comment type="caution">
    <text evidence="1">The sequence shown here is derived from an EMBL/GenBank/DDBJ whole genome shotgun (WGS) entry which is preliminary data.</text>
</comment>
<dbReference type="RefSeq" id="WP_281811671.1">
    <property type="nucleotide sequence ID" value="NZ_BRLB01000001.1"/>
</dbReference>
<reference evidence="1" key="1">
    <citation type="submission" date="2022-06" db="EMBL/GenBank/DDBJ databases">
        <title>Vallitalea longa sp. nov., an anaerobic bacterium isolated from marine sediment.</title>
        <authorList>
            <person name="Hirano S."/>
            <person name="Terahara T."/>
            <person name="Mori K."/>
            <person name="Hamada M."/>
            <person name="Matsumoto R."/>
            <person name="Kobayashi T."/>
        </authorList>
    </citation>
    <scope>NUCLEOTIDE SEQUENCE</scope>
    <source>
        <strain evidence="1">SH18-1</strain>
    </source>
</reference>
<sequence>MGHKDYWNLYAVSAEAGYSKVLQENNIDLSATLGVAALDFEINTGNIGSKNLYGNASGEVEVLTAEAKGDVKWGRSGYGFSGKAIAAGASIQPKATISIFGIDISLTGEGYAGAFGAGLDVMYEYKNGKRKMNFGARVAALFGFGGSISVSW</sequence>